<dbReference type="PANTHER" id="PTHR28152">
    <property type="entry name" value="HYDROXYACYL-THIOESTER DEHYDRATASE TYPE 2, MITOCHONDRIAL"/>
    <property type="match status" value="1"/>
</dbReference>
<organism evidence="2 3">
    <name type="scientific">Aeoliella mucimassa</name>
    <dbReference type="NCBI Taxonomy" id="2527972"/>
    <lineage>
        <taxon>Bacteria</taxon>
        <taxon>Pseudomonadati</taxon>
        <taxon>Planctomycetota</taxon>
        <taxon>Planctomycetia</taxon>
        <taxon>Pirellulales</taxon>
        <taxon>Lacipirellulaceae</taxon>
        <taxon>Aeoliella</taxon>
    </lineage>
</organism>
<reference evidence="2 3" key="1">
    <citation type="submission" date="2019-02" db="EMBL/GenBank/DDBJ databases">
        <title>Deep-cultivation of Planctomycetes and their phenomic and genomic characterization uncovers novel biology.</title>
        <authorList>
            <person name="Wiegand S."/>
            <person name="Jogler M."/>
            <person name="Boedeker C."/>
            <person name="Pinto D."/>
            <person name="Vollmers J."/>
            <person name="Rivas-Marin E."/>
            <person name="Kohn T."/>
            <person name="Peeters S.H."/>
            <person name="Heuer A."/>
            <person name="Rast P."/>
            <person name="Oberbeckmann S."/>
            <person name="Bunk B."/>
            <person name="Jeske O."/>
            <person name="Meyerdierks A."/>
            <person name="Storesund J.E."/>
            <person name="Kallscheuer N."/>
            <person name="Luecker S."/>
            <person name="Lage O.M."/>
            <person name="Pohl T."/>
            <person name="Merkel B.J."/>
            <person name="Hornburger P."/>
            <person name="Mueller R.-W."/>
            <person name="Bruemmer F."/>
            <person name="Labrenz M."/>
            <person name="Spormann A.M."/>
            <person name="Op den Camp H."/>
            <person name="Overmann J."/>
            <person name="Amann R."/>
            <person name="Jetten M.S.M."/>
            <person name="Mascher T."/>
            <person name="Medema M.H."/>
            <person name="Devos D.P."/>
            <person name="Kaster A.-K."/>
            <person name="Ovreas L."/>
            <person name="Rohde M."/>
            <person name="Galperin M.Y."/>
            <person name="Jogler C."/>
        </authorList>
    </citation>
    <scope>NUCLEOTIDE SEQUENCE [LARGE SCALE GENOMIC DNA]</scope>
    <source>
        <strain evidence="2 3">Pan181</strain>
    </source>
</reference>
<proteinExistence type="predicted"/>
<dbReference type="Pfam" id="PF13452">
    <property type="entry name" value="FAS1_DH_region"/>
    <property type="match status" value="1"/>
</dbReference>
<evidence type="ECO:0000313" key="3">
    <source>
        <dbReference type="Proteomes" id="UP000315750"/>
    </source>
</evidence>
<accession>A0A518AIB6</accession>
<protein>
    <recommendedName>
        <fullName evidence="1">FAS1-like dehydratase domain-containing protein</fullName>
    </recommendedName>
</protein>
<dbReference type="InterPro" id="IPR039569">
    <property type="entry name" value="FAS1-like_DH_region"/>
</dbReference>
<dbReference type="OrthoDB" id="7183822at2"/>
<evidence type="ECO:0000313" key="2">
    <source>
        <dbReference type="EMBL" id="QDU54469.1"/>
    </source>
</evidence>
<gene>
    <name evidence="2" type="ORF">Pan181_06510</name>
</gene>
<dbReference type="EMBL" id="CP036278">
    <property type="protein sequence ID" value="QDU54469.1"/>
    <property type="molecule type" value="Genomic_DNA"/>
</dbReference>
<dbReference type="Proteomes" id="UP000315750">
    <property type="component" value="Chromosome"/>
</dbReference>
<dbReference type="KEGG" id="amuc:Pan181_06510"/>
<feature type="domain" description="FAS1-like dehydratase" evidence="1">
    <location>
        <begin position="71"/>
        <end position="136"/>
    </location>
</feature>
<dbReference type="GO" id="GO:0019171">
    <property type="term" value="F:(3R)-hydroxyacyl-[acyl-carrier-protein] dehydratase activity"/>
    <property type="evidence" value="ECO:0007669"/>
    <property type="project" value="TreeGrafter"/>
</dbReference>
<sequence length="280" mass="31032">MSDYADWIGRTQTVEDSLCPNVARAASATLLNRDQPFAAGDALPRLWHWFYFLATAPQNQLGDDGHPRRTEASFMPPIPLPRRMFAGARLKFHRPLCVGQPAERETTISNITNKSGSSGQLAFITLDHRLTQAGELCLEEQQDIVYREQGAPISLPEPAELPPLDSAAWSQTIVPDTRLLFRYSSLTFNAHRIHYDRNYVTSEEGYPALVVHGQLTATMLLELVLQHAERPVTAFSFRGKAPLFDGAPVRLVGTVNDNEVELIAQGPDGRTAMQAKAELA</sequence>
<dbReference type="InterPro" id="IPR029069">
    <property type="entry name" value="HotDog_dom_sf"/>
</dbReference>
<evidence type="ECO:0000259" key="1">
    <source>
        <dbReference type="Pfam" id="PF13452"/>
    </source>
</evidence>
<dbReference type="RefSeq" id="WP_145245445.1">
    <property type="nucleotide sequence ID" value="NZ_CP036278.1"/>
</dbReference>
<dbReference type="AlphaFoldDB" id="A0A518AIB6"/>
<keyword evidence="3" id="KW-1185">Reference proteome</keyword>
<name>A0A518AIB6_9BACT</name>
<dbReference type="Gene3D" id="3.10.129.10">
    <property type="entry name" value="Hotdog Thioesterase"/>
    <property type="match status" value="1"/>
</dbReference>
<dbReference type="SUPFAM" id="SSF54637">
    <property type="entry name" value="Thioesterase/thiol ester dehydrase-isomerase"/>
    <property type="match status" value="2"/>
</dbReference>
<dbReference type="PANTHER" id="PTHR28152:SF1">
    <property type="entry name" value="HYDROXYACYL-THIOESTER DEHYDRATASE TYPE 2, MITOCHONDRIAL"/>
    <property type="match status" value="1"/>
</dbReference>
<dbReference type="InterPro" id="IPR052741">
    <property type="entry name" value="Mitochondrial_HTD2"/>
</dbReference>